<name>A0A8T3B3I5_DENNO</name>
<accession>A0A8T3B3I5</accession>
<evidence type="ECO:0000313" key="2">
    <source>
        <dbReference type="Proteomes" id="UP000829196"/>
    </source>
</evidence>
<evidence type="ECO:0000313" key="1">
    <source>
        <dbReference type="EMBL" id="KAI0503631.1"/>
    </source>
</evidence>
<keyword evidence="2" id="KW-1185">Reference proteome</keyword>
<sequence>MEEQVGGFGFERQIKRSQERRLRGAVLCSICSFSVCVSESVRESRMRDFVVLSREERFLAIMETTWVVVRLGPIVAEVDLVGFVDWVRFTTYTSTVISSTDIHAALSAFYLIPTFGYAETTFCSITPHC</sequence>
<dbReference type="Proteomes" id="UP000829196">
    <property type="component" value="Unassembled WGS sequence"/>
</dbReference>
<dbReference type="AlphaFoldDB" id="A0A8T3B3I5"/>
<reference evidence="1" key="1">
    <citation type="journal article" date="2022" name="Front. Genet.">
        <title>Chromosome-Scale Assembly of the Dendrobium nobile Genome Provides Insights Into the Molecular Mechanism of the Biosynthesis of the Medicinal Active Ingredient of Dendrobium.</title>
        <authorList>
            <person name="Xu Q."/>
            <person name="Niu S.-C."/>
            <person name="Li K.-L."/>
            <person name="Zheng P.-J."/>
            <person name="Zhang X.-J."/>
            <person name="Jia Y."/>
            <person name="Liu Y."/>
            <person name="Niu Y.-X."/>
            <person name="Yu L.-H."/>
            <person name="Chen D.-F."/>
            <person name="Zhang G.-Q."/>
        </authorList>
    </citation>
    <scope>NUCLEOTIDE SEQUENCE</scope>
    <source>
        <tissue evidence="1">Leaf</tissue>
    </source>
</reference>
<gene>
    <name evidence="1" type="ORF">KFK09_014565</name>
</gene>
<organism evidence="1 2">
    <name type="scientific">Dendrobium nobile</name>
    <name type="common">Orchid</name>
    <dbReference type="NCBI Taxonomy" id="94219"/>
    <lineage>
        <taxon>Eukaryota</taxon>
        <taxon>Viridiplantae</taxon>
        <taxon>Streptophyta</taxon>
        <taxon>Embryophyta</taxon>
        <taxon>Tracheophyta</taxon>
        <taxon>Spermatophyta</taxon>
        <taxon>Magnoliopsida</taxon>
        <taxon>Liliopsida</taxon>
        <taxon>Asparagales</taxon>
        <taxon>Orchidaceae</taxon>
        <taxon>Epidendroideae</taxon>
        <taxon>Malaxideae</taxon>
        <taxon>Dendrobiinae</taxon>
        <taxon>Dendrobium</taxon>
    </lineage>
</organism>
<comment type="caution">
    <text evidence="1">The sequence shown here is derived from an EMBL/GenBank/DDBJ whole genome shotgun (WGS) entry which is preliminary data.</text>
</comment>
<proteinExistence type="predicted"/>
<protein>
    <submittedName>
        <fullName evidence="1">Uncharacterized protein</fullName>
    </submittedName>
</protein>
<dbReference type="EMBL" id="JAGYWB010000011">
    <property type="protein sequence ID" value="KAI0503631.1"/>
    <property type="molecule type" value="Genomic_DNA"/>
</dbReference>